<gene>
    <name evidence="1" type="ORF">GSOID_T00015856001</name>
</gene>
<evidence type="ECO:0000313" key="1">
    <source>
        <dbReference type="EMBL" id="CBY23419.1"/>
    </source>
</evidence>
<dbReference type="AlphaFoldDB" id="E4X1V2"/>
<organism evidence="1 2">
    <name type="scientific">Oikopleura dioica</name>
    <name type="common">Tunicate</name>
    <dbReference type="NCBI Taxonomy" id="34765"/>
    <lineage>
        <taxon>Eukaryota</taxon>
        <taxon>Metazoa</taxon>
        <taxon>Chordata</taxon>
        <taxon>Tunicata</taxon>
        <taxon>Appendicularia</taxon>
        <taxon>Copelata</taxon>
        <taxon>Oikopleuridae</taxon>
        <taxon>Oikopleura</taxon>
    </lineage>
</organism>
<protein>
    <submittedName>
        <fullName evidence="1">Uncharacterized protein</fullName>
    </submittedName>
</protein>
<keyword evidence="2" id="KW-1185">Reference proteome</keyword>
<sequence>MFIIDFFYKLPNLESKSTIVITRNKKLNRISDDVDVKRIFEAVSRKVNKMNMSNIKHWFFQTCYVLSNLLMNFKKISQSKPNSCSSDFIRCGMPGAISLRTL</sequence>
<reference evidence="1 2" key="1">
    <citation type="journal article" date="2010" name="Science">
        <title>Plasticity of animal genome architecture unmasked by rapid evolution of a pelagic tunicate.</title>
        <authorList>
            <person name="Denoeud F."/>
            <person name="Henriet S."/>
            <person name="Mungpakdee S."/>
            <person name="Aury J.M."/>
            <person name="Da Silva C."/>
            <person name="Brinkmann H."/>
            <person name="Mikhaleva J."/>
            <person name="Olsen L.C."/>
            <person name="Jubin C."/>
            <person name="Canestro C."/>
            <person name="Bouquet J.M."/>
            <person name="Danks G."/>
            <person name="Poulain J."/>
            <person name="Campsteijn C."/>
            <person name="Adamski M."/>
            <person name="Cross I."/>
            <person name="Yadetie F."/>
            <person name="Muffato M."/>
            <person name="Louis A."/>
            <person name="Butcher S."/>
            <person name="Tsagkogeorga G."/>
            <person name="Konrad A."/>
            <person name="Singh S."/>
            <person name="Jensen M.F."/>
            <person name="Cong E.H."/>
            <person name="Eikeseth-Otteraa H."/>
            <person name="Noel B."/>
            <person name="Anthouard V."/>
            <person name="Porcel B.M."/>
            <person name="Kachouri-Lafond R."/>
            <person name="Nishino A."/>
            <person name="Ugolini M."/>
            <person name="Chourrout P."/>
            <person name="Nishida H."/>
            <person name="Aasland R."/>
            <person name="Huzurbazar S."/>
            <person name="Westhof E."/>
            <person name="Delsuc F."/>
            <person name="Lehrach H."/>
            <person name="Reinhardt R."/>
            <person name="Weissenbach J."/>
            <person name="Roy S.W."/>
            <person name="Artiguenave F."/>
            <person name="Postlethwait J.H."/>
            <person name="Manak J.R."/>
            <person name="Thompson E.M."/>
            <person name="Jaillon O."/>
            <person name="Du Pasquier L."/>
            <person name="Boudinot P."/>
            <person name="Liberles D.A."/>
            <person name="Volff J.N."/>
            <person name="Philippe H."/>
            <person name="Lenhard B."/>
            <person name="Roest Crollius H."/>
            <person name="Wincker P."/>
            <person name="Chourrout D."/>
        </authorList>
    </citation>
    <scope>NUCLEOTIDE SEQUENCE [LARGE SCALE GENOMIC DNA]</scope>
</reference>
<dbReference type="InParanoid" id="E4X1V2"/>
<dbReference type="EMBL" id="FN653021">
    <property type="protein sequence ID" value="CBY23419.1"/>
    <property type="molecule type" value="Genomic_DNA"/>
</dbReference>
<dbReference type="Proteomes" id="UP000001307">
    <property type="component" value="Unassembled WGS sequence"/>
</dbReference>
<name>E4X1V2_OIKDI</name>
<accession>E4X1V2</accession>
<evidence type="ECO:0000313" key="2">
    <source>
        <dbReference type="Proteomes" id="UP000001307"/>
    </source>
</evidence>
<proteinExistence type="predicted"/>